<sequence>MATPPLMPLLAAGLLRAGNAALSVQYREKVYWGALLSDGTIEYQGKTFRSPSSFAVAVKRAVNPTKSADDGWKTVCYQGVRLEEYRNRAQGIPAKTTIKANTNLSAKDEEATAALLCVPPYLITIEAGARSGTVFAGIQPGMLKSTALMKKRSAHHAAGRLAHRYVHILILYQGFPRSRGFPYFTKFDWQGCRACEVTRSVAATGPTSMLVALLSHWFHEYVHVASLQLVPRVC</sequence>
<evidence type="ECO:0000259" key="2">
    <source>
        <dbReference type="Pfam" id="PF18755"/>
    </source>
</evidence>
<dbReference type="EMBL" id="LGRX02028726">
    <property type="protein sequence ID" value="KAK3247704.1"/>
    <property type="molecule type" value="Genomic_DNA"/>
</dbReference>
<feature type="chain" id="PRO_5042036900" description="RAMA domain-containing protein" evidence="1">
    <location>
        <begin position="22"/>
        <end position="234"/>
    </location>
</feature>
<gene>
    <name evidence="3" type="ORF">CYMTET_42805</name>
</gene>
<evidence type="ECO:0000256" key="1">
    <source>
        <dbReference type="SAM" id="SignalP"/>
    </source>
</evidence>
<name>A0AAE0F158_9CHLO</name>
<dbReference type="Proteomes" id="UP001190700">
    <property type="component" value="Unassembled WGS sequence"/>
</dbReference>
<dbReference type="AlphaFoldDB" id="A0AAE0F158"/>
<evidence type="ECO:0000313" key="3">
    <source>
        <dbReference type="EMBL" id="KAK3247704.1"/>
    </source>
</evidence>
<feature type="domain" description="RAMA" evidence="2">
    <location>
        <begin position="8"/>
        <end position="88"/>
    </location>
</feature>
<dbReference type="InterPro" id="IPR040843">
    <property type="entry name" value="RAMA"/>
</dbReference>
<protein>
    <recommendedName>
        <fullName evidence="2">RAMA domain-containing protein</fullName>
    </recommendedName>
</protein>
<organism evidence="3 4">
    <name type="scientific">Cymbomonas tetramitiformis</name>
    <dbReference type="NCBI Taxonomy" id="36881"/>
    <lineage>
        <taxon>Eukaryota</taxon>
        <taxon>Viridiplantae</taxon>
        <taxon>Chlorophyta</taxon>
        <taxon>Pyramimonadophyceae</taxon>
        <taxon>Pyramimonadales</taxon>
        <taxon>Pyramimonadaceae</taxon>
        <taxon>Cymbomonas</taxon>
    </lineage>
</organism>
<comment type="caution">
    <text evidence="3">The sequence shown here is derived from an EMBL/GenBank/DDBJ whole genome shotgun (WGS) entry which is preliminary data.</text>
</comment>
<dbReference type="Pfam" id="PF18755">
    <property type="entry name" value="RAMA"/>
    <property type="match status" value="1"/>
</dbReference>
<proteinExistence type="predicted"/>
<reference evidence="3 4" key="1">
    <citation type="journal article" date="2015" name="Genome Biol. Evol.">
        <title>Comparative Genomics of a Bacterivorous Green Alga Reveals Evolutionary Causalities and Consequences of Phago-Mixotrophic Mode of Nutrition.</title>
        <authorList>
            <person name="Burns J.A."/>
            <person name="Paasch A."/>
            <person name="Narechania A."/>
            <person name="Kim E."/>
        </authorList>
    </citation>
    <scope>NUCLEOTIDE SEQUENCE [LARGE SCALE GENOMIC DNA]</scope>
    <source>
        <strain evidence="3 4">PLY_AMNH</strain>
    </source>
</reference>
<accession>A0AAE0F158</accession>
<feature type="signal peptide" evidence="1">
    <location>
        <begin position="1"/>
        <end position="21"/>
    </location>
</feature>
<keyword evidence="4" id="KW-1185">Reference proteome</keyword>
<keyword evidence="1" id="KW-0732">Signal</keyword>
<evidence type="ECO:0000313" key="4">
    <source>
        <dbReference type="Proteomes" id="UP001190700"/>
    </source>
</evidence>